<organism evidence="2 3">
    <name type="scientific">Austropuccinia psidii MF-1</name>
    <dbReference type="NCBI Taxonomy" id="1389203"/>
    <lineage>
        <taxon>Eukaryota</taxon>
        <taxon>Fungi</taxon>
        <taxon>Dikarya</taxon>
        <taxon>Basidiomycota</taxon>
        <taxon>Pucciniomycotina</taxon>
        <taxon>Pucciniomycetes</taxon>
        <taxon>Pucciniales</taxon>
        <taxon>Sphaerophragmiaceae</taxon>
        <taxon>Austropuccinia</taxon>
    </lineage>
</organism>
<dbReference type="Proteomes" id="UP000765509">
    <property type="component" value="Unassembled WGS sequence"/>
</dbReference>
<evidence type="ECO:0000313" key="2">
    <source>
        <dbReference type="EMBL" id="MBW0514330.1"/>
    </source>
</evidence>
<keyword evidence="3" id="KW-1185">Reference proteome</keyword>
<proteinExistence type="predicted"/>
<sequence>MLKNLYLALLCCSFFLSVTSVYVTCDEQYDDSLYNHPKDIYCRDTKSKFQCPRDRCGIGIENKPLNSSFYMTGCSRWKPPFTTYPYVWPIYIFHNLPGKLAVWGSVSSTLGGTRTEVKGYLNCTINGNVKPPINVVRPACHGCTLWSP</sequence>
<keyword evidence="1" id="KW-0732">Signal</keyword>
<gene>
    <name evidence="2" type="ORF">O181_054045</name>
</gene>
<evidence type="ECO:0008006" key="4">
    <source>
        <dbReference type="Google" id="ProtNLM"/>
    </source>
</evidence>
<accession>A0A9Q3HU11</accession>
<evidence type="ECO:0000313" key="3">
    <source>
        <dbReference type="Proteomes" id="UP000765509"/>
    </source>
</evidence>
<dbReference type="AlphaFoldDB" id="A0A9Q3HU11"/>
<name>A0A9Q3HU11_9BASI</name>
<feature type="chain" id="PRO_5040412744" description="Secreted protein" evidence="1">
    <location>
        <begin position="21"/>
        <end position="148"/>
    </location>
</feature>
<feature type="signal peptide" evidence="1">
    <location>
        <begin position="1"/>
        <end position="20"/>
    </location>
</feature>
<reference evidence="2" key="1">
    <citation type="submission" date="2021-03" db="EMBL/GenBank/DDBJ databases">
        <title>Draft genome sequence of rust myrtle Austropuccinia psidii MF-1, a brazilian biotype.</title>
        <authorList>
            <person name="Quecine M.C."/>
            <person name="Pachon D.M.R."/>
            <person name="Bonatelli M.L."/>
            <person name="Correr F.H."/>
            <person name="Franceschini L.M."/>
            <person name="Leite T.F."/>
            <person name="Margarido G.R.A."/>
            <person name="Almeida C.A."/>
            <person name="Ferrarezi J.A."/>
            <person name="Labate C.A."/>
        </authorList>
    </citation>
    <scope>NUCLEOTIDE SEQUENCE</scope>
    <source>
        <strain evidence="2">MF-1</strain>
    </source>
</reference>
<evidence type="ECO:0000256" key="1">
    <source>
        <dbReference type="SAM" id="SignalP"/>
    </source>
</evidence>
<dbReference type="EMBL" id="AVOT02023948">
    <property type="protein sequence ID" value="MBW0514330.1"/>
    <property type="molecule type" value="Genomic_DNA"/>
</dbReference>
<comment type="caution">
    <text evidence="2">The sequence shown here is derived from an EMBL/GenBank/DDBJ whole genome shotgun (WGS) entry which is preliminary data.</text>
</comment>
<protein>
    <recommendedName>
        <fullName evidence="4">Secreted protein</fullName>
    </recommendedName>
</protein>